<evidence type="ECO:0000313" key="1">
    <source>
        <dbReference type="EMBL" id="JAP50845.1"/>
    </source>
</evidence>
<dbReference type="EMBL" id="GEEE01012380">
    <property type="protein sequence ID" value="JAP50845.1"/>
    <property type="molecule type" value="Transcribed_RNA"/>
</dbReference>
<dbReference type="AlphaFoldDB" id="A0A0X3PFW9"/>
<sequence>MVVTAYFAAVVASTVPAKAMVYVKTFRCNSVFEVCACGSFVDFKRYAEKSGTFVMSTCENLTCNGPEIPQDADALANKGEEVAKPLGVSCLGTLLTIFFECFVNETIFSGKLGIVKDLDTAATCRGAPMNDAIGTYDEDKTRRGQCFSKINLLTQFTTLSDSKNSTILDHTGLKL</sequence>
<gene>
    <name evidence="1" type="primary">UCRI</name>
    <name evidence="1" type="ORF">TR112827</name>
</gene>
<protein>
    <submittedName>
        <fullName evidence="1">Cytochrome b-c1 complex subunit Rieske</fullName>
    </submittedName>
</protein>
<accession>A0A0X3PFW9</accession>
<proteinExistence type="predicted"/>
<reference evidence="1" key="1">
    <citation type="submission" date="2016-01" db="EMBL/GenBank/DDBJ databases">
        <title>Reference transcriptome for the parasite Schistocephalus solidus: insights into the molecular evolution of parasitism.</title>
        <authorList>
            <person name="Hebert F.O."/>
            <person name="Grambauer S."/>
            <person name="Barber I."/>
            <person name="Landry C.R."/>
            <person name="Aubin-Horth N."/>
        </authorList>
    </citation>
    <scope>NUCLEOTIDE SEQUENCE</scope>
</reference>
<name>A0A0X3PFW9_SCHSO</name>
<organism evidence="1">
    <name type="scientific">Schistocephalus solidus</name>
    <name type="common">Tapeworm</name>
    <dbReference type="NCBI Taxonomy" id="70667"/>
    <lineage>
        <taxon>Eukaryota</taxon>
        <taxon>Metazoa</taxon>
        <taxon>Spiralia</taxon>
        <taxon>Lophotrochozoa</taxon>
        <taxon>Platyhelminthes</taxon>
        <taxon>Cestoda</taxon>
        <taxon>Eucestoda</taxon>
        <taxon>Diphyllobothriidea</taxon>
        <taxon>Diphyllobothriidae</taxon>
        <taxon>Schistocephalus</taxon>
    </lineage>
</organism>